<dbReference type="Pfam" id="PF14322">
    <property type="entry name" value="SusD-like_3"/>
    <property type="match status" value="1"/>
</dbReference>
<dbReference type="GO" id="GO:0009279">
    <property type="term" value="C:cell outer membrane"/>
    <property type="evidence" value="ECO:0007669"/>
    <property type="project" value="UniProtKB-SubCell"/>
</dbReference>
<gene>
    <name evidence="9" type="ORF">DXA53_11670</name>
    <name evidence="8" type="ORF">L0P03_10535</name>
</gene>
<dbReference type="InterPro" id="IPR033985">
    <property type="entry name" value="SusD-like_N"/>
</dbReference>
<dbReference type="EMBL" id="JAKNDN010000019">
    <property type="protein sequence ID" value="MCG4960281.1"/>
    <property type="molecule type" value="Genomic_DNA"/>
</dbReference>
<evidence type="ECO:0000256" key="5">
    <source>
        <dbReference type="ARBA" id="ARBA00023237"/>
    </source>
</evidence>
<dbReference type="EMBL" id="QSCO01000016">
    <property type="protein sequence ID" value="RGY05700.1"/>
    <property type="molecule type" value="Genomic_DNA"/>
</dbReference>
<dbReference type="AlphaFoldDB" id="A0A413IAQ1"/>
<sequence length="508" mass="58876">MKRVTVQLNQIIGAVLLTVSFWACNDFLDEQPSKSTRLPITHTEQLDALLANYTDFCEEPNRAAFCGHDDWEFPVELYQGQPMFFPGPDAILQTYLGDYENLAKKNDPFWGGDGYKSGEYSKIFRANVVLQSLDNIEGTGEDKARLKAEAHFIRAYSHWNLVNTYALPYTAANASEPGVPLKKSTSFEEAAARATIEETYRFIESDLQEALKCSTALVQNGQNKHWRANTAAINGFAARYYLNRNRYEQALKYAENVLKEYDVLVDYNSEMNKDVFEQGVYLPSTFDWDVQTYTKRIAWKESLYMRYLTSGNAVMTYFPSQSLLDAYEDKEHDLRYRYHFVEDAAEVMFWSSYSYPAYVFFSMSHVLSGPTTAEMYLIKAECQARLGEYSRAMETVNALRAKRMVPGDWVELKAGNVKEAVTKILQERRREMPFSQRWFDMRRLNNNEETYDDVEIVTRKFYKINATTIFDKEEPITYTLEKNSRKYALPISENEIEISDGVIKQNVY</sequence>
<evidence type="ECO:0000256" key="1">
    <source>
        <dbReference type="ARBA" id="ARBA00004442"/>
    </source>
</evidence>
<evidence type="ECO:0000259" key="6">
    <source>
        <dbReference type="Pfam" id="PF07980"/>
    </source>
</evidence>
<feature type="domain" description="SusD-like N-terminal" evidence="7">
    <location>
        <begin position="83"/>
        <end position="242"/>
    </location>
</feature>
<evidence type="ECO:0000313" key="8">
    <source>
        <dbReference type="EMBL" id="MCG4960281.1"/>
    </source>
</evidence>
<comment type="caution">
    <text evidence="9">The sequence shown here is derived from an EMBL/GenBank/DDBJ whole genome shotgun (WGS) entry which is preliminary data.</text>
</comment>
<proteinExistence type="inferred from homology"/>
<comment type="subcellular location">
    <subcellularLocation>
        <location evidence="1">Cell outer membrane</location>
    </subcellularLocation>
</comment>
<organism evidence="9 10">
    <name type="scientific">Odoribacter splanchnicus</name>
    <dbReference type="NCBI Taxonomy" id="28118"/>
    <lineage>
        <taxon>Bacteria</taxon>
        <taxon>Pseudomonadati</taxon>
        <taxon>Bacteroidota</taxon>
        <taxon>Bacteroidia</taxon>
        <taxon>Bacteroidales</taxon>
        <taxon>Odoribacteraceae</taxon>
        <taxon>Odoribacter</taxon>
    </lineage>
</organism>
<reference evidence="8" key="2">
    <citation type="submission" date="2022-01" db="EMBL/GenBank/DDBJ databases">
        <title>Collection of gut derived symbiotic bacterial strains cultured from healthy donors.</title>
        <authorList>
            <person name="Lin H."/>
            <person name="Kohout C."/>
            <person name="Waligurski E."/>
            <person name="Pamer E.G."/>
        </authorList>
    </citation>
    <scope>NUCLEOTIDE SEQUENCE</scope>
    <source>
        <strain evidence="8">DFI.1.149</strain>
    </source>
</reference>
<dbReference type="Proteomes" id="UP001199750">
    <property type="component" value="Unassembled WGS sequence"/>
</dbReference>
<dbReference type="RefSeq" id="WP_118104124.1">
    <property type="nucleotide sequence ID" value="NZ_JABWDG010000009.1"/>
</dbReference>
<dbReference type="InterPro" id="IPR012944">
    <property type="entry name" value="SusD_RagB_dom"/>
</dbReference>
<protein>
    <submittedName>
        <fullName evidence="9">RagB/SusD family nutrient uptake outer membrane protein</fullName>
    </submittedName>
</protein>
<comment type="similarity">
    <text evidence="2">Belongs to the SusD family.</text>
</comment>
<feature type="domain" description="RagB/SusD" evidence="6">
    <location>
        <begin position="373"/>
        <end position="507"/>
    </location>
</feature>
<keyword evidence="5" id="KW-0998">Cell outer membrane</keyword>
<dbReference type="Pfam" id="PF07980">
    <property type="entry name" value="SusD_RagB"/>
    <property type="match status" value="1"/>
</dbReference>
<dbReference type="Proteomes" id="UP000284434">
    <property type="component" value="Unassembled WGS sequence"/>
</dbReference>
<evidence type="ECO:0000313" key="9">
    <source>
        <dbReference type="EMBL" id="RGY05700.1"/>
    </source>
</evidence>
<reference evidence="9 10" key="1">
    <citation type="submission" date="2018-08" db="EMBL/GenBank/DDBJ databases">
        <title>A genome reference for cultivated species of the human gut microbiota.</title>
        <authorList>
            <person name="Zou Y."/>
            <person name="Xue W."/>
            <person name="Luo G."/>
        </authorList>
    </citation>
    <scope>NUCLEOTIDE SEQUENCE [LARGE SCALE GENOMIC DNA]</scope>
    <source>
        <strain evidence="9 10">OF03-11</strain>
    </source>
</reference>
<evidence type="ECO:0000256" key="2">
    <source>
        <dbReference type="ARBA" id="ARBA00006275"/>
    </source>
</evidence>
<name>A0A413IAQ1_9BACT</name>
<evidence type="ECO:0000256" key="4">
    <source>
        <dbReference type="ARBA" id="ARBA00023136"/>
    </source>
</evidence>
<dbReference type="InterPro" id="IPR011990">
    <property type="entry name" value="TPR-like_helical_dom_sf"/>
</dbReference>
<evidence type="ECO:0000256" key="3">
    <source>
        <dbReference type="ARBA" id="ARBA00022729"/>
    </source>
</evidence>
<evidence type="ECO:0000313" key="10">
    <source>
        <dbReference type="Proteomes" id="UP000284434"/>
    </source>
</evidence>
<evidence type="ECO:0000259" key="7">
    <source>
        <dbReference type="Pfam" id="PF14322"/>
    </source>
</evidence>
<dbReference type="Gene3D" id="1.25.40.390">
    <property type="match status" value="1"/>
</dbReference>
<dbReference type="SUPFAM" id="SSF48452">
    <property type="entry name" value="TPR-like"/>
    <property type="match status" value="1"/>
</dbReference>
<keyword evidence="4" id="KW-0472">Membrane</keyword>
<accession>A0A413IAQ1</accession>
<keyword evidence="3" id="KW-0732">Signal</keyword>